<dbReference type="GO" id="GO:0016020">
    <property type="term" value="C:membrane"/>
    <property type="evidence" value="ECO:0007669"/>
    <property type="project" value="UniProtKB-SubCell"/>
</dbReference>
<evidence type="ECO:0000256" key="5">
    <source>
        <dbReference type="SAM" id="Phobius"/>
    </source>
</evidence>
<dbReference type="InterPro" id="IPR032808">
    <property type="entry name" value="DoxX"/>
</dbReference>
<evidence type="ECO:0000256" key="3">
    <source>
        <dbReference type="ARBA" id="ARBA00022989"/>
    </source>
</evidence>
<feature type="transmembrane region" description="Helical" evidence="5">
    <location>
        <begin position="36"/>
        <end position="55"/>
    </location>
</feature>
<accession>A0AAD7XSU2</accession>
<dbReference type="Proteomes" id="UP001230188">
    <property type="component" value="Unassembled WGS sequence"/>
</dbReference>
<name>A0AAD7XSU2_9STRA</name>
<comment type="subcellular location">
    <subcellularLocation>
        <location evidence="1">Membrane</location>
        <topology evidence="1">Multi-pass membrane protein</topology>
    </subcellularLocation>
</comment>
<evidence type="ECO:0000256" key="2">
    <source>
        <dbReference type="ARBA" id="ARBA00022692"/>
    </source>
</evidence>
<dbReference type="AlphaFoldDB" id="A0AAD7XSU2"/>
<gene>
    <name evidence="6" type="ORF">CTAYLR_003900</name>
</gene>
<keyword evidence="7" id="KW-1185">Reference proteome</keyword>
<sequence length="94" mass="9732">MWALPSMPFMYFVGATELLSGLGLFGYVFGIAPQLIAQWAAVVPPSIMIAASTSHVLNGDPPGTSGFAAALAGLFIINNFAMAFYFAGSKAKAA</sequence>
<organism evidence="6 7">
    <name type="scientific">Chrysophaeum taylorii</name>
    <dbReference type="NCBI Taxonomy" id="2483200"/>
    <lineage>
        <taxon>Eukaryota</taxon>
        <taxon>Sar</taxon>
        <taxon>Stramenopiles</taxon>
        <taxon>Ochrophyta</taxon>
        <taxon>Pelagophyceae</taxon>
        <taxon>Pelagomonadales</taxon>
        <taxon>Pelagomonadaceae</taxon>
        <taxon>Chrysophaeum</taxon>
    </lineage>
</organism>
<keyword evidence="3 5" id="KW-1133">Transmembrane helix</keyword>
<keyword evidence="2 5" id="KW-0812">Transmembrane</keyword>
<protein>
    <submittedName>
        <fullName evidence="6">Uncharacterized protein</fullName>
    </submittedName>
</protein>
<evidence type="ECO:0000313" key="6">
    <source>
        <dbReference type="EMBL" id="KAJ8610358.1"/>
    </source>
</evidence>
<keyword evidence="4 5" id="KW-0472">Membrane</keyword>
<reference evidence="6" key="1">
    <citation type="submission" date="2023-01" db="EMBL/GenBank/DDBJ databases">
        <title>Metagenome sequencing of chrysophaentin producing Chrysophaeum taylorii.</title>
        <authorList>
            <person name="Davison J."/>
            <person name="Bewley C."/>
        </authorList>
    </citation>
    <scope>NUCLEOTIDE SEQUENCE</scope>
    <source>
        <strain evidence="6">NIES-1699</strain>
    </source>
</reference>
<dbReference type="EMBL" id="JAQMWT010000109">
    <property type="protein sequence ID" value="KAJ8610358.1"/>
    <property type="molecule type" value="Genomic_DNA"/>
</dbReference>
<dbReference type="Pfam" id="PF13564">
    <property type="entry name" value="DoxX_2"/>
    <property type="match status" value="1"/>
</dbReference>
<evidence type="ECO:0000256" key="1">
    <source>
        <dbReference type="ARBA" id="ARBA00004141"/>
    </source>
</evidence>
<comment type="caution">
    <text evidence="6">The sequence shown here is derived from an EMBL/GenBank/DDBJ whole genome shotgun (WGS) entry which is preliminary data.</text>
</comment>
<feature type="transmembrane region" description="Helical" evidence="5">
    <location>
        <begin position="67"/>
        <end position="87"/>
    </location>
</feature>
<evidence type="ECO:0000313" key="7">
    <source>
        <dbReference type="Proteomes" id="UP001230188"/>
    </source>
</evidence>
<feature type="transmembrane region" description="Helical" evidence="5">
    <location>
        <begin position="6"/>
        <end position="29"/>
    </location>
</feature>
<proteinExistence type="predicted"/>
<evidence type="ECO:0000256" key="4">
    <source>
        <dbReference type="ARBA" id="ARBA00023136"/>
    </source>
</evidence>